<dbReference type="OrthoDB" id="16816at2759"/>
<dbReference type="Gene3D" id="3.40.50.150">
    <property type="entry name" value="Vaccinia Virus protein VP39"/>
    <property type="match status" value="1"/>
</dbReference>
<dbReference type="SUPFAM" id="SSF53335">
    <property type="entry name" value="S-adenosyl-L-methionine-dependent methyltransferases"/>
    <property type="match status" value="1"/>
</dbReference>
<keyword evidence="2" id="KW-0808">Transferase</keyword>
<accession>A0A5A8E771</accession>
<dbReference type="Proteomes" id="UP000322899">
    <property type="component" value="Unassembled WGS sequence"/>
</dbReference>
<keyword evidence="1" id="KW-0489">Methyltransferase</keyword>
<feature type="region of interest" description="Disordered" evidence="3">
    <location>
        <begin position="123"/>
        <end position="151"/>
    </location>
</feature>
<feature type="compositionally biased region" description="Low complexity" evidence="3">
    <location>
        <begin position="123"/>
        <end position="140"/>
    </location>
</feature>
<dbReference type="AlphaFoldDB" id="A0A5A8E771"/>
<protein>
    <recommendedName>
        <fullName evidence="4">Methyltransferase type 11 domain-containing protein</fullName>
    </recommendedName>
</protein>
<dbReference type="InterPro" id="IPR029063">
    <property type="entry name" value="SAM-dependent_MTases_sf"/>
</dbReference>
<dbReference type="GO" id="GO:0005739">
    <property type="term" value="C:mitochondrion"/>
    <property type="evidence" value="ECO:0007669"/>
    <property type="project" value="TreeGrafter"/>
</dbReference>
<feature type="domain" description="Methyltransferase type 11" evidence="4">
    <location>
        <begin position="177"/>
        <end position="227"/>
    </location>
</feature>
<feature type="region of interest" description="Disordered" evidence="3">
    <location>
        <begin position="347"/>
        <end position="377"/>
    </location>
</feature>
<dbReference type="EMBL" id="VLTO01000040">
    <property type="protein sequence ID" value="KAA0172974.1"/>
    <property type="molecule type" value="Genomic_DNA"/>
</dbReference>
<dbReference type="GO" id="GO:0032259">
    <property type="term" value="P:methylation"/>
    <property type="evidence" value="ECO:0007669"/>
    <property type="project" value="UniProtKB-KW"/>
</dbReference>
<organism evidence="5 6">
    <name type="scientific">Cafeteria roenbergensis</name>
    <name type="common">Marine flagellate</name>
    <dbReference type="NCBI Taxonomy" id="33653"/>
    <lineage>
        <taxon>Eukaryota</taxon>
        <taxon>Sar</taxon>
        <taxon>Stramenopiles</taxon>
        <taxon>Bigyra</taxon>
        <taxon>Opalozoa</taxon>
        <taxon>Bicosoecida</taxon>
        <taxon>Cafeteriaceae</taxon>
        <taxon>Cafeteria</taxon>
    </lineage>
</organism>
<feature type="compositionally biased region" description="Gly residues" evidence="3">
    <location>
        <begin position="364"/>
        <end position="375"/>
    </location>
</feature>
<gene>
    <name evidence="5" type="ORF">FNF27_05611</name>
</gene>
<feature type="compositionally biased region" description="Low complexity" evidence="3">
    <location>
        <begin position="432"/>
        <end position="441"/>
    </location>
</feature>
<feature type="compositionally biased region" description="Acidic residues" evidence="3">
    <location>
        <begin position="141"/>
        <end position="151"/>
    </location>
</feature>
<reference evidence="5 6" key="1">
    <citation type="submission" date="2019-07" db="EMBL/GenBank/DDBJ databases">
        <title>Genomes of Cafeteria roenbergensis.</title>
        <authorList>
            <person name="Fischer M.G."/>
            <person name="Hackl T."/>
            <person name="Roman M."/>
        </authorList>
    </citation>
    <scope>NUCLEOTIDE SEQUENCE [LARGE SCALE GENOMIC DNA]</scope>
    <source>
        <strain evidence="5 6">E4-10P</strain>
    </source>
</reference>
<feature type="compositionally biased region" description="Basic and acidic residues" evidence="3">
    <location>
        <begin position="352"/>
        <end position="363"/>
    </location>
</feature>
<dbReference type="CDD" id="cd02440">
    <property type="entry name" value="AdoMet_MTases"/>
    <property type="match status" value="1"/>
</dbReference>
<dbReference type="GO" id="GO:0032981">
    <property type="term" value="P:mitochondrial respiratory chain complex I assembly"/>
    <property type="evidence" value="ECO:0007669"/>
    <property type="project" value="TreeGrafter"/>
</dbReference>
<evidence type="ECO:0000256" key="1">
    <source>
        <dbReference type="ARBA" id="ARBA00022603"/>
    </source>
</evidence>
<dbReference type="PANTHER" id="PTHR13090">
    <property type="entry name" value="ARGININE-HYDROXYLASE NDUFAF5, MITOCHONDRIAL"/>
    <property type="match status" value="1"/>
</dbReference>
<evidence type="ECO:0000256" key="3">
    <source>
        <dbReference type="SAM" id="MobiDB-lite"/>
    </source>
</evidence>
<evidence type="ECO:0000313" key="6">
    <source>
        <dbReference type="Proteomes" id="UP000322899"/>
    </source>
</evidence>
<evidence type="ECO:0000259" key="4">
    <source>
        <dbReference type="Pfam" id="PF08241"/>
    </source>
</evidence>
<feature type="region of interest" description="Disordered" evidence="3">
    <location>
        <begin position="405"/>
        <end position="479"/>
    </location>
</feature>
<dbReference type="GO" id="GO:0008757">
    <property type="term" value="F:S-adenosylmethionine-dependent methyltransferase activity"/>
    <property type="evidence" value="ECO:0007669"/>
    <property type="project" value="InterPro"/>
</dbReference>
<proteinExistence type="predicted"/>
<dbReference type="InterPro" id="IPR050602">
    <property type="entry name" value="Malonyl-ACP_OMT"/>
</dbReference>
<comment type="caution">
    <text evidence="5">The sequence shown here is derived from an EMBL/GenBank/DDBJ whole genome shotgun (WGS) entry which is preliminary data.</text>
</comment>
<dbReference type="InterPro" id="IPR013216">
    <property type="entry name" value="Methyltransf_11"/>
</dbReference>
<feature type="compositionally biased region" description="Low complexity" evidence="3">
    <location>
        <begin position="448"/>
        <end position="464"/>
    </location>
</feature>
<evidence type="ECO:0000256" key="2">
    <source>
        <dbReference type="ARBA" id="ARBA00022679"/>
    </source>
</evidence>
<evidence type="ECO:0000313" key="5">
    <source>
        <dbReference type="EMBL" id="KAA0172974.1"/>
    </source>
</evidence>
<dbReference type="Pfam" id="PF08241">
    <property type="entry name" value="Methyltransf_11"/>
    <property type="match status" value="1"/>
</dbReference>
<sequence>MLGRVAHGRRALPRALEASLGARHLAAAPRAVFNRKWKRAQRERAAAAAGWSGADYLREAMAQQLLDRLGEVRTPCPVVAEIGCGTGSLLNLWRGEGGASTWIQMDVSSAALRRAASRQEVSAAAAASGAEAGAADGSAADSDDDEDEDDDEELLALMEAGRDGSPGARGGAAGPSVVRVVADPESLPLRPHSVDAVVSVLDLHWANDVEGVLRQVRRALKPDGLFLAVLLGGETGHELTSSLVAAELERQGGVGTRASPMMHVADAGALLSAAGFAMPAVDTGFIQVEYDNAAAAMDALSAMGESAAPAGQEGPSLGAGGGRDALLAAAAVMQWRHGDTAMTLEEAAEGAADPRTRQPEGRGGRGAGESGGGGAADADALRRMEGGVPVTFQTVWMVGFAPAQSQPQPIERGSVPHGFRIGGGDTADDTETSAAAQAADDGAGGGEVAPPAGASPAYPGLGDVVDADDDGSAPSRGRR</sequence>
<name>A0A5A8E771_CAFRO</name>
<dbReference type="PANTHER" id="PTHR13090:SF1">
    <property type="entry name" value="ARGININE-HYDROXYLASE NDUFAF5, MITOCHONDRIAL"/>
    <property type="match status" value="1"/>
</dbReference>